<dbReference type="GO" id="GO:0004357">
    <property type="term" value="F:glutamate-cysteine ligase activity"/>
    <property type="evidence" value="ECO:0007669"/>
    <property type="project" value="UniProtKB-EC"/>
</dbReference>
<dbReference type="NCBIfam" id="NF010041">
    <property type="entry name" value="PRK13517.1-1"/>
    <property type="match status" value="1"/>
</dbReference>
<keyword evidence="7" id="KW-1185">Reference proteome</keyword>
<accession>A0ABV3CU24</accession>
<evidence type="ECO:0000313" key="7">
    <source>
        <dbReference type="Proteomes" id="UP001551210"/>
    </source>
</evidence>
<evidence type="ECO:0000256" key="4">
    <source>
        <dbReference type="ARBA" id="ARBA00048819"/>
    </source>
</evidence>
<evidence type="ECO:0000256" key="3">
    <source>
        <dbReference type="ARBA" id="ARBA00022840"/>
    </source>
</evidence>
<evidence type="ECO:0000313" key="6">
    <source>
        <dbReference type="EMBL" id="MEU7293730.1"/>
    </source>
</evidence>
<sequence length="375" mass="39835">MTNPSAQAAALPRIGVEEEFLLVDRTSRTPVGSAASVVKRARDRLAGRVGPEILTDMLETRTRPVVDLLGLRAELTELRAGVAGAAGEAGCLALASGTAPLASRGGQELTDEARYRRIADRYGPLVTAESGIGVCGCHVHLEVADREEAVRLGNRLRPWLPTLQSLAANSPFHCGRDSGYASWRFMRWAQLPGAGPAPFLADAAAYDLLVDRLVGSGMLVDRRTVYWHCRPNEHWPTLEVRVADVCTDLDTVLLLAGLLRGLAAALLTDVRQGVPAPEISDALLRAAHWRSARDGLAGHGLDPASGTPRPAVELVEDLLAKAAPALAAAGELDLVRELWTSQQAAGCGAARQRAVFARRGSLADVVDEVALRADA</sequence>
<dbReference type="RefSeq" id="WP_359206018.1">
    <property type="nucleotide sequence ID" value="NZ_JBEZAM010000010.1"/>
</dbReference>
<comment type="similarity">
    <text evidence="5">Belongs to the glutamate--cysteine ligase type 2 family. YbdK subfamily.</text>
</comment>
<dbReference type="InterPro" id="IPR014746">
    <property type="entry name" value="Gln_synth/guanido_kin_cat_dom"/>
</dbReference>
<dbReference type="HAMAP" id="MF_01609">
    <property type="entry name" value="Glu_cys_ligase_2"/>
    <property type="match status" value="1"/>
</dbReference>
<reference evidence="6 7" key="1">
    <citation type="submission" date="2024-06" db="EMBL/GenBank/DDBJ databases">
        <title>The Natural Products Discovery Center: Release of the First 8490 Sequenced Strains for Exploring Actinobacteria Biosynthetic Diversity.</title>
        <authorList>
            <person name="Kalkreuter E."/>
            <person name="Kautsar S.A."/>
            <person name="Yang D."/>
            <person name="Bader C.D."/>
            <person name="Teijaro C.N."/>
            <person name="Fluegel L."/>
            <person name="Davis C.M."/>
            <person name="Simpson J.R."/>
            <person name="Lauterbach L."/>
            <person name="Steele A.D."/>
            <person name="Gui C."/>
            <person name="Meng S."/>
            <person name="Li G."/>
            <person name="Viehrig K."/>
            <person name="Ye F."/>
            <person name="Su P."/>
            <person name="Kiefer A.F."/>
            <person name="Nichols A."/>
            <person name="Cepeda A.J."/>
            <person name="Yan W."/>
            <person name="Fan B."/>
            <person name="Jiang Y."/>
            <person name="Adhikari A."/>
            <person name="Zheng C.-J."/>
            <person name="Schuster L."/>
            <person name="Cowan T.M."/>
            <person name="Smanski M.J."/>
            <person name="Chevrette M.G."/>
            <person name="De Carvalho L.P.S."/>
            <person name="Shen B."/>
        </authorList>
    </citation>
    <scope>NUCLEOTIDE SEQUENCE [LARGE SCALE GENOMIC DNA]</scope>
    <source>
        <strain evidence="6 7">NPDC045705</strain>
    </source>
</reference>
<keyword evidence="1 5" id="KW-0436">Ligase</keyword>
<dbReference type="NCBIfam" id="TIGR02050">
    <property type="entry name" value="gshA_cyan_rel"/>
    <property type="match status" value="1"/>
</dbReference>
<organism evidence="6 7">
    <name type="scientific">Streptomyces exfoliatus</name>
    <name type="common">Streptomyces hydrogenans</name>
    <dbReference type="NCBI Taxonomy" id="1905"/>
    <lineage>
        <taxon>Bacteria</taxon>
        <taxon>Bacillati</taxon>
        <taxon>Actinomycetota</taxon>
        <taxon>Actinomycetes</taxon>
        <taxon>Kitasatosporales</taxon>
        <taxon>Streptomycetaceae</taxon>
        <taxon>Streptomyces</taxon>
    </lineage>
</organism>
<proteinExistence type="inferred from homology"/>
<dbReference type="Pfam" id="PF04107">
    <property type="entry name" value="GCS2"/>
    <property type="match status" value="1"/>
</dbReference>
<keyword evidence="3 5" id="KW-0067">ATP-binding</keyword>
<evidence type="ECO:0000256" key="2">
    <source>
        <dbReference type="ARBA" id="ARBA00022741"/>
    </source>
</evidence>
<dbReference type="InterPro" id="IPR011793">
    <property type="entry name" value="YbdK"/>
</dbReference>
<dbReference type="EC" id="6.3.2.2" evidence="5"/>
<keyword evidence="2 5" id="KW-0547">Nucleotide-binding</keyword>
<dbReference type="InterPro" id="IPR050141">
    <property type="entry name" value="GCL_type2/YbdK_subfam"/>
</dbReference>
<evidence type="ECO:0000256" key="1">
    <source>
        <dbReference type="ARBA" id="ARBA00022598"/>
    </source>
</evidence>
<dbReference type="InterPro" id="IPR006336">
    <property type="entry name" value="GCS2"/>
</dbReference>
<comment type="caution">
    <text evidence="6">The sequence shown here is derived from an EMBL/GenBank/DDBJ whole genome shotgun (WGS) entry which is preliminary data.</text>
</comment>
<dbReference type="PANTHER" id="PTHR36510:SF1">
    <property type="entry name" value="GLUTAMATE--CYSTEINE LIGASE 2-RELATED"/>
    <property type="match status" value="1"/>
</dbReference>
<protein>
    <recommendedName>
        <fullName evidence="5">Putative glutamate--cysteine ligase 2</fullName>
        <ecNumber evidence="5">6.3.2.2</ecNumber>
    </recommendedName>
    <alternativeName>
        <fullName evidence="5">Gamma-glutamylcysteine synthetase 2</fullName>
        <shortName evidence="5">GCS 2</shortName>
        <shortName evidence="5">Gamma-GCS 2</shortName>
    </alternativeName>
</protein>
<name>A0ABV3CU24_STREX</name>
<evidence type="ECO:0000256" key="5">
    <source>
        <dbReference type="HAMAP-Rule" id="MF_01609"/>
    </source>
</evidence>
<dbReference type="Gene3D" id="3.30.590.20">
    <property type="match status" value="1"/>
</dbReference>
<comment type="catalytic activity">
    <reaction evidence="4 5">
        <text>L-cysteine + L-glutamate + ATP = gamma-L-glutamyl-L-cysteine + ADP + phosphate + H(+)</text>
        <dbReference type="Rhea" id="RHEA:13285"/>
        <dbReference type="ChEBI" id="CHEBI:15378"/>
        <dbReference type="ChEBI" id="CHEBI:29985"/>
        <dbReference type="ChEBI" id="CHEBI:30616"/>
        <dbReference type="ChEBI" id="CHEBI:35235"/>
        <dbReference type="ChEBI" id="CHEBI:43474"/>
        <dbReference type="ChEBI" id="CHEBI:58173"/>
        <dbReference type="ChEBI" id="CHEBI:456216"/>
        <dbReference type="EC" id="6.3.2.2"/>
    </reaction>
</comment>
<dbReference type="SUPFAM" id="SSF55931">
    <property type="entry name" value="Glutamine synthetase/guanido kinase"/>
    <property type="match status" value="1"/>
</dbReference>
<gene>
    <name evidence="6" type="ORF">AB0A76_11065</name>
</gene>
<dbReference type="PANTHER" id="PTHR36510">
    <property type="entry name" value="GLUTAMATE--CYSTEINE LIGASE 2-RELATED"/>
    <property type="match status" value="1"/>
</dbReference>
<dbReference type="EMBL" id="JBEZAM010000010">
    <property type="protein sequence ID" value="MEU7293730.1"/>
    <property type="molecule type" value="Genomic_DNA"/>
</dbReference>
<comment type="function">
    <text evidence="5">ATP-dependent carboxylate-amine ligase which exhibits weak glutamate--cysteine ligase activity.</text>
</comment>
<dbReference type="Proteomes" id="UP001551210">
    <property type="component" value="Unassembled WGS sequence"/>
</dbReference>